<dbReference type="RefSeq" id="WP_349230842.1">
    <property type="nucleotide sequence ID" value="NZ_JBBMFK010000002.1"/>
</dbReference>
<dbReference type="InterPro" id="IPR012867">
    <property type="entry name" value="DUF1648"/>
</dbReference>
<feature type="domain" description="DUF1648" evidence="2">
    <location>
        <begin position="13"/>
        <end position="59"/>
    </location>
</feature>
<keyword evidence="1" id="KW-1133">Transmembrane helix</keyword>
<dbReference type="EMBL" id="JBBMFK010000002">
    <property type="protein sequence ID" value="MEQ2442255.1"/>
    <property type="molecule type" value="Genomic_DNA"/>
</dbReference>
<feature type="transmembrane region" description="Helical" evidence="1">
    <location>
        <begin position="193"/>
        <end position="215"/>
    </location>
</feature>
<feature type="transmembrane region" description="Helical" evidence="1">
    <location>
        <begin position="53"/>
        <end position="70"/>
    </location>
</feature>
<dbReference type="PANTHER" id="PTHR37810">
    <property type="entry name" value="IMMUNITY PROTEIN SDPI"/>
    <property type="match status" value="1"/>
</dbReference>
<dbReference type="Pfam" id="PF07853">
    <property type="entry name" value="DUF1648"/>
    <property type="match status" value="1"/>
</dbReference>
<name>A0ABV1E4L7_9FIRM</name>
<keyword evidence="4" id="KW-1185">Reference proteome</keyword>
<comment type="caution">
    <text evidence="3">The sequence shown here is derived from an EMBL/GenBank/DDBJ whole genome shotgun (WGS) entry which is preliminary data.</text>
</comment>
<proteinExistence type="predicted"/>
<evidence type="ECO:0000313" key="3">
    <source>
        <dbReference type="EMBL" id="MEQ2442255.1"/>
    </source>
</evidence>
<dbReference type="InterPro" id="IPR026272">
    <property type="entry name" value="SdpI"/>
</dbReference>
<gene>
    <name evidence="3" type="ORF">WMO64_02080</name>
</gene>
<keyword evidence="1" id="KW-0472">Membrane</keyword>
<dbReference type="PIRSF" id="PIRSF038959">
    <property type="entry name" value="SdpI"/>
    <property type="match status" value="1"/>
</dbReference>
<organism evidence="3 4">
    <name type="scientific">Pseudoflavonifractor intestinihominis</name>
    <dbReference type="NCBI Taxonomy" id="3133171"/>
    <lineage>
        <taxon>Bacteria</taxon>
        <taxon>Bacillati</taxon>
        <taxon>Bacillota</taxon>
        <taxon>Clostridia</taxon>
        <taxon>Eubacteriales</taxon>
        <taxon>Oscillospiraceae</taxon>
        <taxon>Pseudoflavonifractor</taxon>
    </lineage>
</organism>
<feature type="transmembrane region" description="Helical" evidence="1">
    <location>
        <begin position="167"/>
        <end position="187"/>
    </location>
</feature>
<evidence type="ECO:0000256" key="1">
    <source>
        <dbReference type="SAM" id="Phobius"/>
    </source>
</evidence>
<evidence type="ECO:0000259" key="2">
    <source>
        <dbReference type="Pfam" id="PF07853"/>
    </source>
</evidence>
<keyword evidence="1" id="KW-0812">Transmembrane</keyword>
<feature type="transmembrane region" description="Helical" evidence="1">
    <location>
        <begin position="82"/>
        <end position="107"/>
    </location>
</feature>
<sequence length="225" mass="24735">MRHEKLWRTLFYILMGLPLVVTLAALLVLPAEIPVHYNAAGEVNRWGSKYEMLFLSLITLLMGAFLLKVSQWSGRKAPGNRTAVLAIGCGALLVFNVMTVVFLVQAYRIAALGTGLELSVSRILFGVTGLLLFCLGNVMPKIRRNGWCGVRTAWTMASDENWRRSQIVDGGVMMAVGLVLAVGNALLSGEKTSLLFSMLCIILMVPALLIALALLKRNMEKEKNR</sequence>
<dbReference type="InterPro" id="IPR025962">
    <property type="entry name" value="SdpI/YhfL"/>
</dbReference>
<feature type="transmembrane region" description="Helical" evidence="1">
    <location>
        <begin position="12"/>
        <end position="33"/>
    </location>
</feature>
<dbReference type="PANTHER" id="PTHR37810:SF5">
    <property type="entry name" value="IMMUNITY PROTEIN SDPI"/>
    <property type="match status" value="1"/>
</dbReference>
<accession>A0ABV1E4L7</accession>
<dbReference type="Proteomes" id="UP001464378">
    <property type="component" value="Unassembled WGS sequence"/>
</dbReference>
<evidence type="ECO:0000313" key="4">
    <source>
        <dbReference type="Proteomes" id="UP001464378"/>
    </source>
</evidence>
<reference evidence="3 4" key="1">
    <citation type="submission" date="2024-03" db="EMBL/GenBank/DDBJ databases">
        <title>Human intestinal bacterial collection.</title>
        <authorList>
            <person name="Pauvert C."/>
            <person name="Hitch T.C.A."/>
            <person name="Clavel T."/>
        </authorList>
    </citation>
    <scope>NUCLEOTIDE SEQUENCE [LARGE SCALE GENOMIC DNA]</scope>
    <source>
        <strain evidence="3 4">CLA-AP-H29</strain>
    </source>
</reference>
<protein>
    <submittedName>
        <fullName evidence="3">SdpI family protein</fullName>
    </submittedName>
</protein>
<feature type="transmembrane region" description="Helical" evidence="1">
    <location>
        <begin position="119"/>
        <end position="138"/>
    </location>
</feature>
<dbReference type="Pfam" id="PF13630">
    <property type="entry name" value="SdpI"/>
    <property type="match status" value="1"/>
</dbReference>